<evidence type="ECO:0000313" key="2">
    <source>
        <dbReference type="Proteomes" id="UP000813385"/>
    </source>
</evidence>
<dbReference type="PANTHER" id="PTHR46224">
    <property type="entry name" value="ANKYRIN REPEAT FAMILY PROTEIN"/>
    <property type="match status" value="1"/>
</dbReference>
<dbReference type="Gene3D" id="1.25.40.20">
    <property type="entry name" value="Ankyrin repeat-containing domain"/>
    <property type="match status" value="1"/>
</dbReference>
<protein>
    <submittedName>
        <fullName evidence="1">Ankyrin repeat-containing domain protein</fullName>
    </submittedName>
</protein>
<dbReference type="Pfam" id="PF12796">
    <property type="entry name" value="Ank_2"/>
    <property type="match status" value="2"/>
</dbReference>
<comment type="caution">
    <text evidence="1">The sequence shown here is derived from an EMBL/GenBank/DDBJ whole genome shotgun (WGS) entry which is preliminary data.</text>
</comment>
<dbReference type="OrthoDB" id="426293at2759"/>
<dbReference type="Proteomes" id="UP000813385">
    <property type="component" value="Unassembled WGS sequence"/>
</dbReference>
<dbReference type="EMBL" id="JAGPXD010000006">
    <property type="protein sequence ID" value="KAH7350084.1"/>
    <property type="molecule type" value="Genomic_DNA"/>
</dbReference>
<dbReference type="SMART" id="SM00248">
    <property type="entry name" value="ANK"/>
    <property type="match status" value="3"/>
</dbReference>
<dbReference type="InterPro" id="IPR051616">
    <property type="entry name" value="Cul2-RING_E3_ligase_SR"/>
</dbReference>
<dbReference type="InterPro" id="IPR036770">
    <property type="entry name" value="Ankyrin_rpt-contain_sf"/>
</dbReference>
<evidence type="ECO:0000313" key="1">
    <source>
        <dbReference type="EMBL" id="KAH7350084.1"/>
    </source>
</evidence>
<dbReference type="SUPFAM" id="SSF48403">
    <property type="entry name" value="Ankyrin repeat"/>
    <property type="match status" value="1"/>
</dbReference>
<organism evidence="1 2">
    <name type="scientific">Plectosphaerella cucumerina</name>
    <dbReference type="NCBI Taxonomy" id="40658"/>
    <lineage>
        <taxon>Eukaryota</taxon>
        <taxon>Fungi</taxon>
        <taxon>Dikarya</taxon>
        <taxon>Ascomycota</taxon>
        <taxon>Pezizomycotina</taxon>
        <taxon>Sordariomycetes</taxon>
        <taxon>Hypocreomycetidae</taxon>
        <taxon>Glomerellales</taxon>
        <taxon>Plectosphaerellaceae</taxon>
        <taxon>Plectosphaerella</taxon>
    </lineage>
</organism>
<proteinExistence type="predicted"/>
<sequence length="269" mass="28849">MPTPASGLLGACKSGTVDEVSRQLDVEPGNRPPSVELLAAAMDGNNTPVLEYLIAKFKDDQPSTPWQADYKVIMQATERLEHFKLFWEADPSVSTAYLGHTGNVPGFAVMGQNIPLLAFLLKTGVNPDDAQLMHRPAINWAVHSGYSEIVGLLLDHGAHVKESNALAIAQEADKLDILKLLVEKGGMDINVAQESASDDDQGDNDGDVTANTGPVLHLAIAKGQAEMVRALLQDLKADATVKDGEGRTALQRAQEQGNQEILNLLARKA</sequence>
<dbReference type="AlphaFoldDB" id="A0A8K0TCP3"/>
<dbReference type="InterPro" id="IPR002110">
    <property type="entry name" value="Ankyrin_rpt"/>
</dbReference>
<keyword evidence="2" id="KW-1185">Reference proteome</keyword>
<accession>A0A8K0TCP3</accession>
<gene>
    <name evidence="1" type="ORF">B0T11DRAFT_302234</name>
</gene>
<reference evidence="1" key="1">
    <citation type="journal article" date="2021" name="Nat. Commun.">
        <title>Genetic determinants of endophytism in the Arabidopsis root mycobiome.</title>
        <authorList>
            <person name="Mesny F."/>
            <person name="Miyauchi S."/>
            <person name="Thiergart T."/>
            <person name="Pickel B."/>
            <person name="Atanasova L."/>
            <person name="Karlsson M."/>
            <person name="Huettel B."/>
            <person name="Barry K.W."/>
            <person name="Haridas S."/>
            <person name="Chen C."/>
            <person name="Bauer D."/>
            <person name="Andreopoulos W."/>
            <person name="Pangilinan J."/>
            <person name="LaButti K."/>
            <person name="Riley R."/>
            <person name="Lipzen A."/>
            <person name="Clum A."/>
            <person name="Drula E."/>
            <person name="Henrissat B."/>
            <person name="Kohler A."/>
            <person name="Grigoriev I.V."/>
            <person name="Martin F.M."/>
            <person name="Hacquard S."/>
        </authorList>
    </citation>
    <scope>NUCLEOTIDE SEQUENCE</scope>
    <source>
        <strain evidence="1">MPI-CAGE-AT-0016</strain>
    </source>
</reference>
<name>A0A8K0TCP3_9PEZI</name>